<dbReference type="NCBIfam" id="NF006602">
    <property type="entry name" value="PRK09146.1"/>
    <property type="match status" value="1"/>
</dbReference>
<evidence type="ECO:0000259" key="4">
    <source>
        <dbReference type="SMART" id="SM00479"/>
    </source>
</evidence>
<sequence>MVFYIGKHPLKAAPRRSGVESESQDWATRMAALARQARHPALQAFYQAGAVPSDTAIDQVPLLAMDFETTGIDARRNDIVSIGLVPMTLQRIRLLHSQHWLLKPRTALRDESVVIHGITHSEVAKAPDLNALFITLLERMAGHVLVVHHRGIERQFLDAALKRRIGEGIVFPCIDTLALEARLHRHSSVSLAARLLMGRKRVSLRLPESRARYNLPHYPAHNALTDALACAELLQAQIAWHYDAKTPVEALWC</sequence>
<accession>A0A4P8YD24</accession>
<evidence type="ECO:0000313" key="5">
    <source>
        <dbReference type="EMBL" id="QCT18379.1"/>
    </source>
</evidence>
<dbReference type="Proteomes" id="UP000302163">
    <property type="component" value="Chromosome"/>
</dbReference>
<dbReference type="GO" id="GO:0006259">
    <property type="term" value="P:DNA metabolic process"/>
    <property type="evidence" value="ECO:0007669"/>
    <property type="project" value="UniProtKB-ARBA"/>
</dbReference>
<name>A0A4P8YD24_9ENTR</name>
<dbReference type="AlphaFoldDB" id="A0A4P8YD24"/>
<keyword evidence="2" id="KW-0378">Hydrolase</keyword>
<dbReference type="KEGG" id="izh:FEM41_01345"/>
<dbReference type="InterPro" id="IPR012337">
    <property type="entry name" value="RNaseH-like_sf"/>
</dbReference>
<dbReference type="EMBL" id="CP040428">
    <property type="protein sequence ID" value="QCT18379.1"/>
    <property type="molecule type" value="Genomic_DNA"/>
</dbReference>
<dbReference type="GO" id="GO:0008408">
    <property type="term" value="F:3'-5' exonuclease activity"/>
    <property type="evidence" value="ECO:0007669"/>
    <property type="project" value="TreeGrafter"/>
</dbReference>
<gene>
    <name evidence="5" type="ORF">FEM41_01345</name>
</gene>
<dbReference type="RefSeq" id="WP_138093692.1">
    <property type="nucleotide sequence ID" value="NZ_CP040428.1"/>
</dbReference>
<dbReference type="PANTHER" id="PTHR30231:SF4">
    <property type="entry name" value="PROTEIN NEN2"/>
    <property type="match status" value="1"/>
</dbReference>
<dbReference type="CDD" id="cd06127">
    <property type="entry name" value="DEDDh"/>
    <property type="match status" value="1"/>
</dbReference>
<keyword evidence="1" id="KW-0540">Nuclease</keyword>
<evidence type="ECO:0000256" key="3">
    <source>
        <dbReference type="ARBA" id="ARBA00022839"/>
    </source>
</evidence>
<dbReference type="GO" id="GO:0003676">
    <property type="term" value="F:nucleic acid binding"/>
    <property type="evidence" value="ECO:0007669"/>
    <property type="project" value="InterPro"/>
</dbReference>
<proteinExistence type="predicted"/>
<evidence type="ECO:0000313" key="6">
    <source>
        <dbReference type="Proteomes" id="UP000302163"/>
    </source>
</evidence>
<organism evidence="5 6">
    <name type="scientific">Jejubacter calystegiae</name>
    <dbReference type="NCBI Taxonomy" id="2579935"/>
    <lineage>
        <taxon>Bacteria</taxon>
        <taxon>Pseudomonadati</taxon>
        <taxon>Pseudomonadota</taxon>
        <taxon>Gammaproteobacteria</taxon>
        <taxon>Enterobacterales</taxon>
        <taxon>Enterobacteriaceae</taxon>
        <taxon>Jejubacter</taxon>
    </lineage>
</organism>
<dbReference type="GO" id="GO:0005829">
    <property type="term" value="C:cytosol"/>
    <property type="evidence" value="ECO:0007669"/>
    <property type="project" value="TreeGrafter"/>
</dbReference>
<dbReference type="InterPro" id="IPR036397">
    <property type="entry name" value="RNaseH_sf"/>
</dbReference>
<keyword evidence="6" id="KW-1185">Reference proteome</keyword>
<reference evidence="5 6" key="1">
    <citation type="submission" date="2019-05" db="EMBL/GenBank/DDBJ databases">
        <title>Complete genome sequence of Izhakiella calystegiae KSNA2, an endophyte isolated from beach morning glory (Calystegia soldanella).</title>
        <authorList>
            <person name="Jiang L."/>
            <person name="Jeong J.C."/>
            <person name="Kim C.Y."/>
            <person name="Kim D.H."/>
            <person name="Kim S.W."/>
            <person name="Lee j."/>
        </authorList>
    </citation>
    <scope>NUCLEOTIDE SEQUENCE [LARGE SCALE GENOMIC DNA]</scope>
    <source>
        <strain evidence="5 6">KSNA2</strain>
    </source>
</reference>
<dbReference type="Pfam" id="PF00929">
    <property type="entry name" value="RNase_T"/>
    <property type="match status" value="1"/>
</dbReference>
<evidence type="ECO:0000256" key="2">
    <source>
        <dbReference type="ARBA" id="ARBA00022801"/>
    </source>
</evidence>
<dbReference type="PANTHER" id="PTHR30231">
    <property type="entry name" value="DNA POLYMERASE III SUBUNIT EPSILON"/>
    <property type="match status" value="1"/>
</dbReference>
<dbReference type="Gene3D" id="3.30.420.10">
    <property type="entry name" value="Ribonuclease H-like superfamily/Ribonuclease H"/>
    <property type="match status" value="1"/>
</dbReference>
<dbReference type="InterPro" id="IPR013520">
    <property type="entry name" value="Ribonucl_H"/>
</dbReference>
<dbReference type="SMART" id="SM00479">
    <property type="entry name" value="EXOIII"/>
    <property type="match status" value="1"/>
</dbReference>
<protein>
    <submittedName>
        <fullName evidence="5">3'-5' exonuclease</fullName>
    </submittedName>
</protein>
<evidence type="ECO:0000256" key="1">
    <source>
        <dbReference type="ARBA" id="ARBA00022722"/>
    </source>
</evidence>
<dbReference type="OrthoDB" id="5497329at2"/>
<keyword evidence="3 5" id="KW-0269">Exonuclease</keyword>
<dbReference type="SUPFAM" id="SSF53098">
    <property type="entry name" value="Ribonuclease H-like"/>
    <property type="match status" value="1"/>
</dbReference>
<feature type="domain" description="Exonuclease" evidence="4">
    <location>
        <begin position="61"/>
        <end position="243"/>
    </location>
</feature>